<accession>R7TTR7</accession>
<dbReference type="EnsemblMetazoa" id="CapteT197500">
    <property type="protein sequence ID" value="CapteP197500"/>
    <property type="gene ID" value="CapteG197500"/>
</dbReference>
<reference evidence="3" key="1">
    <citation type="submission" date="2012-12" db="EMBL/GenBank/DDBJ databases">
        <authorList>
            <person name="Hellsten U."/>
            <person name="Grimwood J."/>
            <person name="Chapman J.A."/>
            <person name="Shapiro H."/>
            <person name="Aerts A."/>
            <person name="Otillar R.P."/>
            <person name="Terry A.Y."/>
            <person name="Boore J.L."/>
            <person name="Simakov O."/>
            <person name="Marletaz F."/>
            <person name="Cho S.-J."/>
            <person name="Edsinger-Gonzales E."/>
            <person name="Havlak P."/>
            <person name="Kuo D.-H."/>
            <person name="Larsson T."/>
            <person name="Lv J."/>
            <person name="Arendt D."/>
            <person name="Savage R."/>
            <person name="Osoegawa K."/>
            <person name="de Jong P."/>
            <person name="Lindberg D.R."/>
            <person name="Seaver E.C."/>
            <person name="Weisblat D.A."/>
            <person name="Putnam N.H."/>
            <person name="Grigoriev I.V."/>
            <person name="Rokhsar D.S."/>
        </authorList>
    </citation>
    <scope>NUCLEOTIDE SEQUENCE</scope>
    <source>
        <strain evidence="3">I ESC-2004</strain>
    </source>
</reference>
<proteinExistence type="predicted"/>
<evidence type="ECO:0000313" key="3">
    <source>
        <dbReference type="Proteomes" id="UP000014760"/>
    </source>
</evidence>
<dbReference type="EMBL" id="KB309435">
    <property type="protein sequence ID" value="ELT94405.1"/>
    <property type="molecule type" value="Genomic_DNA"/>
</dbReference>
<dbReference type="AlphaFoldDB" id="R7TTR7"/>
<gene>
    <name evidence="1" type="ORF">CAPTEDRAFT_197500</name>
</gene>
<reference evidence="2" key="3">
    <citation type="submission" date="2015-06" db="UniProtKB">
        <authorList>
            <consortium name="EnsemblMetazoa"/>
        </authorList>
    </citation>
    <scope>IDENTIFICATION</scope>
</reference>
<keyword evidence="3" id="KW-1185">Reference proteome</keyword>
<dbReference type="Proteomes" id="UP000014760">
    <property type="component" value="Unassembled WGS sequence"/>
</dbReference>
<name>R7TTR7_CAPTE</name>
<evidence type="ECO:0000313" key="1">
    <source>
        <dbReference type="EMBL" id="ELT94405.1"/>
    </source>
</evidence>
<dbReference type="EMBL" id="AMQN01012300">
    <property type="status" value="NOT_ANNOTATED_CDS"/>
    <property type="molecule type" value="Genomic_DNA"/>
</dbReference>
<protein>
    <submittedName>
        <fullName evidence="1 2">Uncharacterized protein</fullName>
    </submittedName>
</protein>
<sequence length="217" mass="24708">MCDMTFALSERMENGNYMKPYVFTRQRSVPLMQRKYPKIRLNALIKEEKSDNSCILPSVYDVQNSDPEKRFLKGGVTGLFNLEILKQLSLVDTDTFGQVVRVLDSLATMRLCGSGFELPDGKKWGELFIWIFYAVFSFKIPVVNLGFSDGSREDVTYTDRIAANNDHPTPRSLGDTVGDTLGDTTGPYFPRNSLIARTKLTGFPHFYWENDEDEKSD</sequence>
<dbReference type="HOGENOM" id="CLU_1273334_0_0_1"/>
<reference evidence="1 3" key="2">
    <citation type="journal article" date="2013" name="Nature">
        <title>Insights into bilaterian evolution from three spiralian genomes.</title>
        <authorList>
            <person name="Simakov O."/>
            <person name="Marletaz F."/>
            <person name="Cho S.J."/>
            <person name="Edsinger-Gonzales E."/>
            <person name="Havlak P."/>
            <person name="Hellsten U."/>
            <person name="Kuo D.H."/>
            <person name="Larsson T."/>
            <person name="Lv J."/>
            <person name="Arendt D."/>
            <person name="Savage R."/>
            <person name="Osoegawa K."/>
            <person name="de Jong P."/>
            <person name="Grimwood J."/>
            <person name="Chapman J.A."/>
            <person name="Shapiro H."/>
            <person name="Aerts A."/>
            <person name="Otillar R.P."/>
            <person name="Terry A.Y."/>
            <person name="Boore J.L."/>
            <person name="Grigoriev I.V."/>
            <person name="Lindberg D.R."/>
            <person name="Seaver E.C."/>
            <person name="Weisblat D.A."/>
            <person name="Putnam N.H."/>
            <person name="Rokhsar D.S."/>
        </authorList>
    </citation>
    <scope>NUCLEOTIDE SEQUENCE</scope>
    <source>
        <strain evidence="1 3">I ESC-2004</strain>
    </source>
</reference>
<evidence type="ECO:0000313" key="2">
    <source>
        <dbReference type="EnsemblMetazoa" id="CapteP197500"/>
    </source>
</evidence>
<organism evidence="1">
    <name type="scientific">Capitella teleta</name>
    <name type="common">Polychaete worm</name>
    <dbReference type="NCBI Taxonomy" id="283909"/>
    <lineage>
        <taxon>Eukaryota</taxon>
        <taxon>Metazoa</taxon>
        <taxon>Spiralia</taxon>
        <taxon>Lophotrochozoa</taxon>
        <taxon>Annelida</taxon>
        <taxon>Polychaeta</taxon>
        <taxon>Sedentaria</taxon>
        <taxon>Scolecida</taxon>
        <taxon>Capitellidae</taxon>
        <taxon>Capitella</taxon>
    </lineage>
</organism>